<dbReference type="InterPro" id="IPR002898">
    <property type="entry name" value="MotA_ExbB_proton_chnl"/>
</dbReference>
<sequence>MDIGTIAGLVLGLSMILGSFLLEGGALGALVLLPAIMIVVGGTFATALIGNSIKAVTSIPAVMKVAIFPPSLAYGKIIDTLVEFATVARRDGVLALERELEKAKEYPFLYNGMLHLIDGLDADSTQELMEGEKDYLLERHHVATGMFKKMGAYSPTMGIIGTVMGLINTLASAGGDPVELVHHIASAFIATLWGVFMANVIWLPIADKLEFRSTEESLLLDVISNGIISIQSGTSPTLIRRNLELMLPPNQRGTEAEEEEEE</sequence>
<evidence type="ECO:0000256" key="9">
    <source>
        <dbReference type="ARBA" id="ARBA00022989"/>
    </source>
</evidence>
<evidence type="ECO:0000256" key="10">
    <source>
        <dbReference type="ARBA" id="ARBA00023065"/>
    </source>
</evidence>
<dbReference type="GO" id="GO:0071978">
    <property type="term" value="P:bacterial-type flagellum-dependent swarming motility"/>
    <property type="evidence" value="ECO:0007669"/>
    <property type="project" value="InterPro"/>
</dbReference>
<dbReference type="PANTHER" id="PTHR30433">
    <property type="entry name" value="CHEMOTAXIS PROTEIN MOTA"/>
    <property type="match status" value="1"/>
</dbReference>
<evidence type="ECO:0000256" key="1">
    <source>
        <dbReference type="ARBA" id="ARBA00004651"/>
    </source>
</evidence>
<evidence type="ECO:0000256" key="5">
    <source>
        <dbReference type="ARBA" id="ARBA00022500"/>
    </source>
</evidence>
<accession>A0A532V0I1</accession>
<keyword evidence="11 12" id="KW-0472">Membrane</keyword>
<feature type="domain" description="MotA/TolQ/ExbB proton channel" evidence="13">
    <location>
        <begin position="104"/>
        <end position="218"/>
    </location>
</feature>
<evidence type="ECO:0000256" key="12">
    <source>
        <dbReference type="SAM" id="Phobius"/>
    </source>
</evidence>
<keyword evidence="8" id="KW-0375">Hydrogen ion transport</keyword>
<evidence type="ECO:0000313" key="15">
    <source>
        <dbReference type="EMBL" id="TKJ40726.1"/>
    </source>
</evidence>
<reference evidence="15 16" key="1">
    <citation type="submission" date="2017-06" db="EMBL/GenBank/DDBJ databases">
        <title>Novel microbial phyla capable of carbon fixation and sulfur reduction in deep-sea sediments.</title>
        <authorList>
            <person name="Huang J."/>
            <person name="Baker B."/>
            <person name="Wang Y."/>
        </authorList>
    </citation>
    <scope>NUCLEOTIDE SEQUENCE [LARGE SCALE GENOMIC DNA]</scope>
    <source>
        <strain evidence="15">B3_LCP</strain>
    </source>
</reference>
<keyword evidence="7" id="KW-0283">Flagellar rotation</keyword>
<dbReference type="AlphaFoldDB" id="A0A532V0I1"/>
<feature type="transmembrane region" description="Helical" evidence="12">
    <location>
        <begin position="28"/>
        <end position="49"/>
    </location>
</feature>
<comment type="subcellular location">
    <subcellularLocation>
        <location evidence="1">Cell membrane</location>
        <topology evidence="1">Multi-pass membrane protein</topology>
    </subcellularLocation>
</comment>
<dbReference type="Pfam" id="PF01618">
    <property type="entry name" value="MotA_ExbB"/>
    <property type="match status" value="1"/>
</dbReference>
<protein>
    <submittedName>
        <fullName evidence="15">Chemotaxis protein MotA</fullName>
    </submittedName>
</protein>
<proteinExistence type="inferred from homology"/>
<evidence type="ECO:0000256" key="11">
    <source>
        <dbReference type="ARBA" id="ARBA00023136"/>
    </source>
</evidence>
<dbReference type="EMBL" id="NJBN01000004">
    <property type="protein sequence ID" value="TKJ40726.1"/>
    <property type="molecule type" value="Genomic_DNA"/>
</dbReference>
<organism evidence="15 16">
    <name type="scientific">candidate division LCP-89 bacterium B3_LCP</name>
    <dbReference type="NCBI Taxonomy" id="2012998"/>
    <lineage>
        <taxon>Bacteria</taxon>
        <taxon>Pseudomonadati</taxon>
        <taxon>Bacteria division LCP-89</taxon>
    </lineage>
</organism>
<keyword evidence="9 12" id="KW-1133">Transmembrane helix</keyword>
<feature type="domain" description="Motility protein A N-terminal" evidence="14">
    <location>
        <begin position="6"/>
        <end position="82"/>
    </location>
</feature>
<dbReference type="GO" id="GO:0005886">
    <property type="term" value="C:plasma membrane"/>
    <property type="evidence" value="ECO:0007669"/>
    <property type="project" value="UniProtKB-SubCell"/>
</dbReference>
<dbReference type="GO" id="GO:1902600">
    <property type="term" value="P:proton transmembrane transport"/>
    <property type="evidence" value="ECO:0007669"/>
    <property type="project" value="UniProtKB-KW"/>
</dbReference>
<feature type="transmembrane region" description="Helical" evidence="12">
    <location>
        <begin position="156"/>
        <end position="174"/>
    </location>
</feature>
<gene>
    <name evidence="15" type="ORF">CEE37_07115</name>
</gene>
<dbReference type="PROSITE" id="PS01307">
    <property type="entry name" value="MOTA"/>
    <property type="match status" value="1"/>
</dbReference>
<evidence type="ECO:0000256" key="2">
    <source>
        <dbReference type="ARBA" id="ARBA00008038"/>
    </source>
</evidence>
<dbReference type="InterPro" id="IPR046786">
    <property type="entry name" value="MotA_N"/>
</dbReference>
<dbReference type="GO" id="GO:0006935">
    <property type="term" value="P:chemotaxis"/>
    <property type="evidence" value="ECO:0007669"/>
    <property type="project" value="UniProtKB-KW"/>
</dbReference>
<keyword evidence="10" id="KW-0406">Ion transport</keyword>
<dbReference type="Pfam" id="PF20560">
    <property type="entry name" value="MotA_N"/>
    <property type="match status" value="1"/>
</dbReference>
<keyword evidence="4" id="KW-1003">Cell membrane</keyword>
<evidence type="ECO:0000313" key="16">
    <source>
        <dbReference type="Proteomes" id="UP000319619"/>
    </source>
</evidence>
<dbReference type="InterPro" id="IPR000540">
    <property type="entry name" value="Flag_MotA_CS"/>
</dbReference>
<dbReference type="InterPro" id="IPR047055">
    <property type="entry name" value="MotA-like"/>
</dbReference>
<evidence type="ECO:0000256" key="3">
    <source>
        <dbReference type="ARBA" id="ARBA00022448"/>
    </source>
</evidence>
<evidence type="ECO:0000259" key="14">
    <source>
        <dbReference type="Pfam" id="PF20560"/>
    </source>
</evidence>
<feature type="transmembrane region" description="Helical" evidence="12">
    <location>
        <begin position="180"/>
        <end position="203"/>
    </location>
</feature>
<name>A0A532V0I1_UNCL8</name>
<keyword evidence="3" id="KW-0813">Transport</keyword>
<evidence type="ECO:0000256" key="8">
    <source>
        <dbReference type="ARBA" id="ARBA00022781"/>
    </source>
</evidence>
<keyword evidence="5" id="KW-0145">Chemotaxis</keyword>
<evidence type="ECO:0000256" key="4">
    <source>
        <dbReference type="ARBA" id="ARBA00022475"/>
    </source>
</evidence>
<keyword evidence="6 12" id="KW-0812">Transmembrane</keyword>
<evidence type="ECO:0000256" key="6">
    <source>
        <dbReference type="ARBA" id="ARBA00022692"/>
    </source>
</evidence>
<comment type="similarity">
    <text evidence="2">Belongs to the MotA family.</text>
</comment>
<comment type="caution">
    <text evidence="15">The sequence shown here is derived from an EMBL/GenBank/DDBJ whole genome shotgun (WGS) entry which is preliminary data.</text>
</comment>
<evidence type="ECO:0000256" key="7">
    <source>
        <dbReference type="ARBA" id="ARBA00022779"/>
    </source>
</evidence>
<dbReference type="Proteomes" id="UP000319619">
    <property type="component" value="Unassembled WGS sequence"/>
</dbReference>
<evidence type="ECO:0000259" key="13">
    <source>
        <dbReference type="Pfam" id="PF01618"/>
    </source>
</evidence>